<protein>
    <recommendedName>
        <fullName evidence="12">Peptidase S1 domain-containing protein</fullName>
    </recommendedName>
</protein>
<evidence type="ECO:0000256" key="2">
    <source>
        <dbReference type="ARBA" id="ARBA00007664"/>
    </source>
</evidence>
<dbReference type="CDD" id="cd00190">
    <property type="entry name" value="Tryp_SPc"/>
    <property type="match status" value="1"/>
</dbReference>
<evidence type="ECO:0000256" key="5">
    <source>
        <dbReference type="ARBA" id="ARBA00022729"/>
    </source>
</evidence>
<evidence type="ECO:0000256" key="6">
    <source>
        <dbReference type="ARBA" id="ARBA00022801"/>
    </source>
</evidence>
<feature type="domain" description="Peptidase S1" evidence="12">
    <location>
        <begin position="35"/>
        <end position="267"/>
    </location>
</feature>
<name>A0AAN7PR21_9COLE</name>
<dbReference type="InterPro" id="IPR050430">
    <property type="entry name" value="Peptidase_S1"/>
</dbReference>
<evidence type="ECO:0000313" key="14">
    <source>
        <dbReference type="Proteomes" id="UP001353858"/>
    </source>
</evidence>
<dbReference type="SMART" id="SM00020">
    <property type="entry name" value="Tryp_SPc"/>
    <property type="match status" value="1"/>
</dbReference>
<dbReference type="PRINTS" id="PR00722">
    <property type="entry name" value="CHYMOTRYPSIN"/>
</dbReference>
<dbReference type="FunFam" id="2.40.10.10:FF:000146">
    <property type="entry name" value="Serine protease 53"/>
    <property type="match status" value="1"/>
</dbReference>
<proteinExistence type="inferred from homology"/>
<evidence type="ECO:0000256" key="1">
    <source>
        <dbReference type="ARBA" id="ARBA00004613"/>
    </source>
</evidence>
<dbReference type="Gene3D" id="2.40.10.10">
    <property type="entry name" value="Trypsin-like serine proteases"/>
    <property type="match status" value="2"/>
</dbReference>
<keyword evidence="8" id="KW-0865">Zymogen</keyword>
<dbReference type="GO" id="GO:0006508">
    <property type="term" value="P:proteolysis"/>
    <property type="evidence" value="ECO:0007669"/>
    <property type="project" value="UniProtKB-KW"/>
</dbReference>
<dbReference type="InterPro" id="IPR018114">
    <property type="entry name" value="TRYPSIN_HIS"/>
</dbReference>
<feature type="chain" id="PRO_5043030857" description="Peptidase S1 domain-containing protein" evidence="11">
    <location>
        <begin position="17"/>
        <end position="340"/>
    </location>
</feature>
<dbReference type="EMBL" id="JARPUR010000006">
    <property type="protein sequence ID" value="KAK4874414.1"/>
    <property type="molecule type" value="Genomic_DNA"/>
</dbReference>
<dbReference type="Pfam" id="PF00089">
    <property type="entry name" value="Trypsin"/>
    <property type="match status" value="1"/>
</dbReference>
<keyword evidence="4 10" id="KW-0645">Protease</keyword>
<dbReference type="InterPro" id="IPR009003">
    <property type="entry name" value="Peptidase_S1_PA"/>
</dbReference>
<gene>
    <name evidence="13" type="ORF">RN001_013774</name>
</gene>
<dbReference type="Proteomes" id="UP001353858">
    <property type="component" value="Unassembled WGS sequence"/>
</dbReference>
<reference evidence="14" key="1">
    <citation type="submission" date="2023-01" db="EMBL/GenBank/DDBJ databases">
        <title>Key to firefly adult light organ development and bioluminescence: homeobox transcription factors regulate luciferase expression and transportation to peroxisome.</title>
        <authorList>
            <person name="Fu X."/>
        </authorList>
    </citation>
    <scope>NUCLEOTIDE SEQUENCE [LARGE SCALE GENOMIC DNA]</scope>
</reference>
<organism evidence="13 14">
    <name type="scientific">Aquatica leii</name>
    <dbReference type="NCBI Taxonomy" id="1421715"/>
    <lineage>
        <taxon>Eukaryota</taxon>
        <taxon>Metazoa</taxon>
        <taxon>Ecdysozoa</taxon>
        <taxon>Arthropoda</taxon>
        <taxon>Hexapoda</taxon>
        <taxon>Insecta</taxon>
        <taxon>Pterygota</taxon>
        <taxon>Neoptera</taxon>
        <taxon>Endopterygota</taxon>
        <taxon>Coleoptera</taxon>
        <taxon>Polyphaga</taxon>
        <taxon>Elateriformia</taxon>
        <taxon>Elateroidea</taxon>
        <taxon>Lampyridae</taxon>
        <taxon>Luciolinae</taxon>
        <taxon>Aquatica</taxon>
    </lineage>
</organism>
<comment type="subcellular location">
    <subcellularLocation>
        <location evidence="1">Secreted</location>
    </subcellularLocation>
</comment>
<evidence type="ECO:0000256" key="7">
    <source>
        <dbReference type="ARBA" id="ARBA00022825"/>
    </source>
</evidence>
<comment type="similarity">
    <text evidence="2">Belongs to the peptidase S1 family.</text>
</comment>
<sequence length="340" mass="37256">MKLFILLSFLVASSISTPTRFSVPVKDAYDSASRIINGQPARNGQFPWQVLNIISTPTGTGVCGGSLIASNWVLTAAHCADEVYLFTITLGSLYFNSSNVEGAIVIQTDKVIIHEEYDNWFLFNDIALVDLQQNVVFSNVIQPIPLNKEVIGSNVNLTVSGWGKTSDVLNEVSPILNFVQINSISNEDCDKYYGVQVTDGTLCCKGKPAHSSCHGDSGGPLVKIESNGATTQVGVITFVHVSGCANGYPSAYTRTEYYLDWIHTNMRSNFRILTATDLQKLVEEIELDGEDSFNKVLESEDCEEKLSVAGSLLSEDKTSFSNDDKKEANLTKMTTKSWMT</sequence>
<dbReference type="InterPro" id="IPR001314">
    <property type="entry name" value="Peptidase_S1A"/>
</dbReference>
<evidence type="ECO:0000256" key="11">
    <source>
        <dbReference type="SAM" id="SignalP"/>
    </source>
</evidence>
<evidence type="ECO:0000259" key="12">
    <source>
        <dbReference type="PROSITE" id="PS50240"/>
    </source>
</evidence>
<keyword evidence="6 10" id="KW-0378">Hydrolase</keyword>
<keyword evidence="7 10" id="KW-0720">Serine protease</keyword>
<comment type="caution">
    <text evidence="13">The sequence shown here is derived from an EMBL/GenBank/DDBJ whole genome shotgun (WGS) entry which is preliminary data.</text>
</comment>
<dbReference type="PANTHER" id="PTHR24276:SF91">
    <property type="entry name" value="AT26814P-RELATED"/>
    <property type="match status" value="1"/>
</dbReference>
<dbReference type="AlphaFoldDB" id="A0AAN7PR21"/>
<evidence type="ECO:0000256" key="10">
    <source>
        <dbReference type="RuleBase" id="RU363034"/>
    </source>
</evidence>
<dbReference type="PANTHER" id="PTHR24276">
    <property type="entry name" value="POLYSERASE-RELATED"/>
    <property type="match status" value="1"/>
</dbReference>
<dbReference type="PROSITE" id="PS50240">
    <property type="entry name" value="TRYPSIN_DOM"/>
    <property type="match status" value="1"/>
</dbReference>
<evidence type="ECO:0000256" key="9">
    <source>
        <dbReference type="ARBA" id="ARBA00023157"/>
    </source>
</evidence>
<dbReference type="InterPro" id="IPR033116">
    <property type="entry name" value="TRYPSIN_SER"/>
</dbReference>
<keyword evidence="9" id="KW-1015">Disulfide bond</keyword>
<keyword evidence="5 11" id="KW-0732">Signal</keyword>
<evidence type="ECO:0000313" key="13">
    <source>
        <dbReference type="EMBL" id="KAK4874414.1"/>
    </source>
</evidence>
<dbReference type="PROSITE" id="PS00135">
    <property type="entry name" value="TRYPSIN_SER"/>
    <property type="match status" value="1"/>
</dbReference>
<feature type="signal peptide" evidence="11">
    <location>
        <begin position="1"/>
        <end position="16"/>
    </location>
</feature>
<dbReference type="SUPFAM" id="SSF50494">
    <property type="entry name" value="Trypsin-like serine proteases"/>
    <property type="match status" value="1"/>
</dbReference>
<evidence type="ECO:0000256" key="8">
    <source>
        <dbReference type="ARBA" id="ARBA00023145"/>
    </source>
</evidence>
<keyword evidence="14" id="KW-1185">Reference proteome</keyword>
<dbReference type="PROSITE" id="PS00134">
    <property type="entry name" value="TRYPSIN_HIS"/>
    <property type="match status" value="1"/>
</dbReference>
<dbReference type="InterPro" id="IPR043504">
    <property type="entry name" value="Peptidase_S1_PA_chymotrypsin"/>
</dbReference>
<evidence type="ECO:0000256" key="3">
    <source>
        <dbReference type="ARBA" id="ARBA00022525"/>
    </source>
</evidence>
<dbReference type="InterPro" id="IPR001254">
    <property type="entry name" value="Trypsin_dom"/>
</dbReference>
<dbReference type="GO" id="GO:0005576">
    <property type="term" value="C:extracellular region"/>
    <property type="evidence" value="ECO:0007669"/>
    <property type="project" value="UniProtKB-SubCell"/>
</dbReference>
<accession>A0AAN7PR21</accession>
<keyword evidence="3" id="KW-0964">Secreted</keyword>
<dbReference type="GO" id="GO:0004252">
    <property type="term" value="F:serine-type endopeptidase activity"/>
    <property type="evidence" value="ECO:0007669"/>
    <property type="project" value="InterPro"/>
</dbReference>
<evidence type="ECO:0000256" key="4">
    <source>
        <dbReference type="ARBA" id="ARBA00022670"/>
    </source>
</evidence>